<dbReference type="EMBL" id="LK032039">
    <property type="protein sequence ID" value="CDY13955.1"/>
    <property type="molecule type" value="Genomic_DNA"/>
</dbReference>
<keyword evidence="3" id="KW-1185">Reference proteome</keyword>
<keyword evidence="1" id="KW-0812">Transmembrane</keyword>
<evidence type="ECO:0000313" key="3">
    <source>
        <dbReference type="Proteomes" id="UP000028999"/>
    </source>
</evidence>
<dbReference type="AlphaFoldDB" id="A0A078FHN6"/>
<proteinExistence type="predicted"/>
<dbReference type="Gramene" id="CDY13955">
    <property type="protein sequence ID" value="CDY13955"/>
    <property type="gene ID" value="GSBRNA2T00078452001"/>
</dbReference>
<evidence type="ECO:0000313" key="2">
    <source>
        <dbReference type="EMBL" id="CDY13955.1"/>
    </source>
</evidence>
<keyword evidence="1" id="KW-0472">Membrane</keyword>
<reference evidence="2 3" key="1">
    <citation type="journal article" date="2014" name="Science">
        <title>Plant genetics. Early allopolyploid evolution in the post-Neolithic Brassica napus oilseed genome.</title>
        <authorList>
            <person name="Chalhoub B."/>
            <person name="Denoeud F."/>
            <person name="Liu S."/>
            <person name="Parkin I.A."/>
            <person name="Tang H."/>
            <person name="Wang X."/>
            <person name="Chiquet J."/>
            <person name="Belcram H."/>
            <person name="Tong C."/>
            <person name="Samans B."/>
            <person name="Correa M."/>
            <person name="Da Silva C."/>
            <person name="Just J."/>
            <person name="Falentin C."/>
            <person name="Koh C.S."/>
            <person name="Le Clainche I."/>
            <person name="Bernard M."/>
            <person name="Bento P."/>
            <person name="Noel B."/>
            <person name="Labadie K."/>
            <person name="Alberti A."/>
            <person name="Charles M."/>
            <person name="Arnaud D."/>
            <person name="Guo H."/>
            <person name="Daviaud C."/>
            <person name="Alamery S."/>
            <person name="Jabbari K."/>
            <person name="Zhao M."/>
            <person name="Edger P.P."/>
            <person name="Chelaifa H."/>
            <person name="Tack D."/>
            <person name="Lassalle G."/>
            <person name="Mestiri I."/>
            <person name="Schnel N."/>
            <person name="Le Paslier M.C."/>
            <person name="Fan G."/>
            <person name="Renault V."/>
            <person name="Bayer P.E."/>
            <person name="Golicz A.A."/>
            <person name="Manoli S."/>
            <person name="Lee T.H."/>
            <person name="Thi V.H."/>
            <person name="Chalabi S."/>
            <person name="Hu Q."/>
            <person name="Fan C."/>
            <person name="Tollenaere R."/>
            <person name="Lu Y."/>
            <person name="Battail C."/>
            <person name="Shen J."/>
            <person name="Sidebottom C.H."/>
            <person name="Wang X."/>
            <person name="Canaguier A."/>
            <person name="Chauveau A."/>
            <person name="Berard A."/>
            <person name="Deniot G."/>
            <person name="Guan M."/>
            <person name="Liu Z."/>
            <person name="Sun F."/>
            <person name="Lim Y.P."/>
            <person name="Lyons E."/>
            <person name="Town C.D."/>
            <person name="Bancroft I."/>
            <person name="Wang X."/>
            <person name="Meng J."/>
            <person name="Ma J."/>
            <person name="Pires J.C."/>
            <person name="King G.J."/>
            <person name="Brunel D."/>
            <person name="Delourme R."/>
            <person name="Renard M."/>
            <person name="Aury J.M."/>
            <person name="Adams K.L."/>
            <person name="Batley J."/>
            <person name="Snowdon R.J."/>
            <person name="Tost J."/>
            <person name="Edwards D."/>
            <person name="Zhou Y."/>
            <person name="Hua W."/>
            <person name="Sharpe A.G."/>
            <person name="Paterson A.H."/>
            <person name="Guan C."/>
            <person name="Wincker P."/>
        </authorList>
    </citation>
    <scope>NUCLEOTIDE SEQUENCE [LARGE SCALE GENOMIC DNA]</scope>
    <source>
        <strain evidence="3">cv. Darmor-bzh</strain>
    </source>
</reference>
<feature type="transmembrane region" description="Helical" evidence="1">
    <location>
        <begin position="90"/>
        <end position="113"/>
    </location>
</feature>
<gene>
    <name evidence="2" type="primary">BnaC09g38710D</name>
    <name evidence="2" type="ORF">GSBRNA2T00078452001</name>
</gene>
<sequence>MMLAGGGGGDPPCSPEKDTIVWVDIENCGVPSDLNSTELYGLIEQKLGEDGFNRGNLVVNVVVPFLDSYVPELGPNIKIWRARNYNSKRYMIHLFGIFGNCFLYVNGLAIRLMDLFFYMLMDLLLD</sequence>
<accession>A0A078FHN6</accession>
<evidence type="ECO:0000256" key="1">
    <source>
        <dbReference type="SAM" id="Phobius"/>
    </source>
</evidence>
<protein>
    <submittedName>
        <fullName evidence="2">BnaC09g38710D protein</fullName>
    </submittedName>
</protein>
<name>A0A078FHN6_BRANA</name>
<dbReference type="Proteomes" id="UP000028999">
    <property type="component" value="Unassembled WGS sequence"/>
</dbReference>
<organism evidence="2 3">
    <name type="scientific">Brassica napus</name>
    <name type="common">Rape</name>
    <dbReference type="NCBI Taxonomy" id="3708"/>
    <lineage>
        <taxon>Eukaryota</taxon>
        <taxon>Viridiplantae</taxon>
        <taxon>Streptophyta</taxon>
        <taxon>Embryophyta</taxon>
        <taxon>Tracheophyta</taxon>
        <taxon>Spermatophyta</taxon>
        <taxon>Magnoliopsida</taxon>
        <taxon>eudicotyledons</taxon>
        <taxon>Gunneridae</taxon>
        <taxon>Pentapetalae</taxon>
        <taxon>rosids</taxon>
        <taxon>malvids</taxon>
        <taxon>Brassicales</taxon>
        <taxon>Brassicaceae</taxon>
        <taxon>Brassiceae</taxon>
        <taxon>Brassica</taxon>
    </lineage>
</organism>
<dbReference type="PaxDb" id="3708-A0A078FHN6"/>
<keyword evidence="1" id="KW-1133">Transmembrane helix</keyword>